<dbReference type="RefSeq" id="WP_091408153.1">
    <property type="nucleotide sequence ID" value="NZ_FOAB01000003.1"/>
</dbReference>
<accession>A0A1H7NP31</accession>
<dbReference type="OrthoDB" id="1163174at2"/>
<name>A0A1H7NP31_AQUAM</name>
<reference evidence="2 3" key="1">
    <citation type="submission" date="2016-10" db="EMBL/GenBank/DDBJ databases">
        <authorList>
            <person name="de Groot N.N."/>
        </authorList>
    </citation>
    <scope>NUCLEOTIDE SEQUENCE [LARGE SCALE GENOMIC DNA]</scope>
    <source>
        <strain evidence="2 3">DSM 25232</strain>
    </source>
</reference>
<sequence>MSELTEYLLAIALCSPLFFFIVAVGFRLLDNSASLFLDNEILVDSSYVSGDLIREHIESTEDFKLKRSLKRALTFRKLHNFFMILAVISLPPVIIACFLVTFIA</sequence>
<dbReference type="Proteomes" id="UP000198521">
    <property type="component" value="Unassembled WGS sequence"/>
</dbReference>
<keyword evidence="1" id="KW-0472">Membrane</keyword>
<gene>
    <name evidence="2" type="ORF">SAMN04487910_2162</name>
</gene>
<dbReference type="AlphaFoldDB" id="A0A1H7NP31"/>
<dbReference type="EMBL" id="FOAB01000003">
    <property type="protein sequence ID" value="SEL25272.1"/>
    <property type="molecule type" value="Genomic_DNA"/>
</dbReference>
<feature type="transmembrane region" description="Helical" evidence="1">
    <location>
        <begin position="81"/>
        <end position="103"/>
    </location>
</feature>
<proteinExistence type="predicted"/>
<keyword evidence="1" id="KW-0812">Transmembrane</keyword>
<evidence type="ECO:0000313" key="3">
    <source>
        <dbReference type="Proteomes" id="UP000198521"/>
    </source>
</evidence>
<protein>
    <submittedName>
        <fullName evidence="2">Uncharacterized protein</fullName>
    </submittedName>
</protein>
<organism evidence="2 3">
    <name type="scientific">Aquimarina amphilecti</name>
    <dbReference type="NCBI Taxonomy" id="1038014"/>
    <lineage>
        <taxon>Bacteria</taxon>
        <taxon>Pseudomonadati</taxon>
        <taxon>Bacteroidota</taxon>
        <taxon>Flavobacteriia</taxon>
        <taxon>Flavobacteriales</taxon>
        <taxon>Flavobacteriaceae</taxon>
        <taxon>Aquimarina</taxon>
    </lineage>
</organism>
<evidence type="ECO:0000313" key="2">
    <source>
        <dbReference type="EMBL" id="SEL25272.1"/>
    </source>
</evidence>
<keyword evidence="1" id="KW-1133">Transmembrane helix</keyword>
<keyword evidence="3" id="KW-1185">Reference proteome</keyword>
<feature type="transmembrane region" description="Helical" evidence="1">
    <location>
        <begin position="7"/>
        <end position="29"/>
    </location>
</feature>
<evidence type="ECO:0000256" key="1">
    <source>
        <dbReference type="SAM" id="Phobius"/>
    </source>
</evidence>
<dbReference type="STRING" id="1038014.SAMN04487910_2162"/>